<dbReference type="EMBL" id="FO082054">
    <property type="protein sequence ID" value="CCE88926.1"/>
    <property type="molecule type" value="Genomic_DNA"/>
</dbReference>
<protein>
    <submittedName>
        <fullName evidence="2">Piso0_001718 protein</fullName>
    </submittedName>
</protein>
<dbReference type="InParanoid" id="G8YLJ2"/>
<sequence>MEAQKRPRVRRRKNAGGSGDTRTDETGSDETSAEDGKSDYTQDSVGHQSDHGPEYSFAFGDDNFAADDARENIGYLVSNPPDLPDEKMASIKESPPASPGNDSDFRSFDYYIS</sequence>
<feature type="region of interest" description="Disordered" evidence="1">
    <location>
        <begin position="1"/>
        <end position="113"/>
    </location>
</feature>
<evidence type="ECO:0000313" key="3">
    <source>
        <dbReference type="Proteomes" id="UP000005222"/>
    </source>
</evidence>
<dbReference type="Proteomes" id="UP000005222">
    <property type="component" value="Chromosome F"/>
</dbReference>
<reference evidence="2 3" key="1">
    <citation type="journal article" date="2012" name="G3 (Bethesda)">
        <title>Pichia sorbitophila, an interspecies yeast hybrid reveals early steps of genome resolution following polyploidization.</title>
        <authorList>
            <person name="Leh Louis V."/>
            <person name="Despons L."/>
            <person name="Friedrich A."/>
            <person name="Martin T."/>
            <person name="Durrens P."/>
            <person name="Casaregola S."/>
            <person name="Neuveglise C."/>
            <person name="Fairhead C."/>
            <person name="Marck C."/>
            <person name="Cruz J.A."/>
            <person name="Straub M.L."/>
            <person name="Kugler V."/>
            <person name="Sacerdot C."/>
            <person name="Uzunov Z."/>
            <person name="Thierry A."/>
            <person name="Weiss S."/>
            <person name="Bleykasten C."/>
            <person name="De Montigny J."/>
            <person name="Jacques N."/>
            <person name="Jung P."/>
            <person name="Lemaire M."/>
            <person name="Mallet S."/>
            <person name="Morel G."/>
            <person name="Richard G.F."/>
            <person name="Sarkar A."/>
            <person name="Savel G."/>
            <person name="Schacherer J."/>
            <person name="Seret M.L."/>
            <person name="Talla E."/>
            <person name="Samson G."/>
            <person name="Jubin C."/>
            <person name="Poulain J."/>
            <person name="Vacherie B."/>
            <person name="Barbe V."/>
            <person name="Pelletier E."/>
            <person name="Sherman D.J."/>
            <person name="Westhof E."/>
            <person name="Weissenbach J."/>
            <person name="Baret P.V."/>
            <person name="Wincker P."/>
            <person name="Gaillardin C."/>
            <person name="Dujon B."/>
            <person name="Souciet J.L."/>
        </authorList>
    </citation>
    <scope>NUCLEOTIDE SEQUENCE [LARGE SCALE GENOMIC DNA]</scope>
    <source>
        <strain evidence="3">ATCC MYA-4447 / BCRC 22081 / CBS 7064 / NBRC 10061 / NRRL Y-12695</strain>
    </source>
</reference>
<dbReference type="AlphaFoldDB" id="G8YLJ2"/>
<organism evidence="2 3">
    <name type="scientific">Pichia sorbitophila (strain ATCC MYA-4447 / BCRC 22081 / CBS 7064 / NBRC 10061 / NRRL Y-12695)</name>
    <name type="common">Hybrid yeast</name>
    <dbReference type="NCBI Taxonomy" id="559304"/>
    <lineage>
        <taxon>Eukaryota</taxon>
        <taxon>Fungi</taxon>
        <taxon>Dikarya</taxon>
        <taxon>Ascomycota</taxon>
        <taxon>Saccharomycotina</taxon>
        <taxon>Pichiomycetes</taxon>
        <taxon>Debaryomycetaceae</taxon>
        <taxon>Millerozyma</taxon>
    </lineage>
</organism>
<gene>
    <name evidence="2" type="primary">Piso0_001718</name>
    <name evidence="2" type="ORF">GNLVRS01_PISO0F12545g</name>
</gene>
<feature type="compositionally biased region" description="Basic residues" evidence="1">
    <location>
        <begin position="1"/>
        <end position="14"/>
    </location>
</feature>
<keyword evidence="3" id="KW-1185">Reference proteome</keyword>
<evidence type="ECO:0000256" key="1">
    <source>
        <dbReference type="SAM" id="MobiDB-lite"/>
    </source>
</evidence>
<name>G8YLJ2_PICSO</name>
<accession>G8YLJ2</accession>
<evidence type="ECO:0000313" key="2">
    <source>
        <dbReference type="EMBL" id="CCE88926.1"/>
    </source>
</evidence>
<dbReference type="HOGENOM" id="CLU_2134436_0_0_1"/>
<proteinExistence type="predicted"/>